<evidence type="ECO:0000313" key="2">
    <source>
        <dbReference type="WBParaSite" id="ES5_v2.g10750.t1"/>
    </source>
</evidence>
<organism evidence="1 2">
    <name type="scientific">Panagrolaimus sp. ES5</name>
    <dbReference type="NCBI Taxonomy" id="591445"/>
    <lineage>
        <taxon>Eukaryota</taxon>
        <taxon>Metazoa</taxon>
        <taxon>Ecdysozoa</taxon>
        <taxon>Nematoda</taxon>
        <taxon>Chromadorea</taxon>
        <taxon>Rhabditida</taxon>
        <taxon>Tylenchina</taxon>
        <taxon>Panagrolaimomorpha</taxon>
        <taxon>Panagrolaimoidea</taxon>
        <taxon>Panagrolaimidae</taxon>
        <taxon>Panagrolaimus</taxon>
    </lineage>
</organism>
<name>A0AC34F1Q2_9BILA</name>
<proteinExistence type="predicted"/>
<reference evidence="2" key="1">
    <citation type="submission" date="2022-11" db="UniProtKB">
        <authorList>
            <consortium name="WormBaseParasite"/>
        </authorList>
    </citation>
    <scope>IDENTIFICATION</scope>
</reference>
<evidence type="ECO:0000313" key="1">
    <source>
        <dbReference type="Proteomes" id="UP000887579"/>
    </source>
</evidence>
<accession>A0AC34F1Q2</accession>
<protein>
    <submittedName>
        <fullName evidence="2">Uncharacterized protein</fullName>
    </submittedName>
</protein>
<sequence length="161" mass="17302">MPPAYTRIDYSHDSIESNTPRIHPHGPVITVEDTGSQVNLSFPKGSGMASPVPESLVSSIDRGYGGGGCGNGENGAPGNNSLTVSAQTPKNSLNRNNSRYGVPIDESAVKLVYKQRSQRLNTRVQITDRCLILAITGIIFMVLDTEMCGQEAFGINKVSFF</sequence>
<dbReference type="WBParaSite" id="ES5_v2.g10750.t1">
    <property type="protein sequence ID" value="ES5_v2.g10750.t1"/>
    <property type="gene ID" value="ES5_v2.g10750"/>
</dbReference>
<dbReference type="Proteomes" id="UP000887579">
    <property type="component" value="Unplaced"/>
</dbReference>